<keyword evidence="4" id="KW-0479">Metal-binding</keyword>
<dbReference type="Gene3D" id="3.40.50.1220">
    <property type="entry name" value="TPP-binding domain"/>
    <property type="match status" value="1"/>
</dbReference>
<proteinExistence type="predicted"/>
<keyword evidence="7" id="KW-1185">Reference proteome</keyword>
<dbReference type="PANTHER" id="PTHR11085">
    <property type="entry name" value="NAD-DEPENDENT PROTEIN DEACYLASE SIRTUIN-5, MITOCHONDRIAL-RELATED"/>
    <property type="match status" value="1"/>
</dbReference>
<dbReference type="Gene3D" id="3.30.1600.10">
    <property type="entry name" value="SIR2/SIRT2 'Small Domain"/>
    <property type="match status" value="1"/>
</dbReference>
<dbReference type="PROSITE" id="PS50305">
    <property type="entry name" value="SIRTUIN"/>
    <property type="match status" value="1"/>
</dbReference>
<dbReference type="PANTHER" id="PTHR11085:SF10">
    <property type="entry name" value="NAD-DEPENDENT PROTEIN DEACYLASE SIRTUIN-5, MITOCHONDRIAL-RELATED"/>
    <property type="match status" value="1"/>
</dbReference>
<dbReference type="InterPro" id="IPR050134">
    <property type="entry name" value="NAD-dep_sirtuin_deacylases"/>
</dbReference>
<dbReference type="InterPro" id="IPR026590">
    <property type="entry name" value="Ssirtuin_cat_dom"/>
</dbReference>
<dbReference type="Proteomes" id="UP001595900">
    <property type="component" value="Unassembled WGS sequence"/>
</dbReference>
<dbReference type="InterPro" id="IPR029035">
    <property type="entry name" value="DHS-like_NAD/FAD-binding_dom"/>
</dbReference>
<evidence type="ECO:0000256" key="2">
    <source>
        <dbReference type="ARBA" id="ARBA00022679"/>
    </source>
</evidence>
<dbReference type="SUPFAM" id="SSF52467">
    <property type="entry name" value="DHS-like NAD/FAD-binding domain"/>
    <property type="match status" value="1"/>
</dbReference>
<feature type="binding site" evidence="4">
    <location>
        <position position="200"/>
    </location>
    <ligand>
        <name>Zn(2+)</name>
        <dbReference type="ChEBI" id="CHEBI:29105"/>
    </ligand>
</feature>
<reference evidence="7" key="1">
    <citation type="journal article" date="2019" name="Int. J. Syst. Evol. Microbiol.">
        <title>The Global Catalogue of Microorganisms (GCM) 10K type strain sequencing project: providing services to taxonomists for standard genome sequencing and annotation.</title>
        <authorList>
            <consortium name="The Broad Institute Genomics Platform"/>
            <consortium name="The Broad Institute Genome Sequencing Center for Infectious Disease"/>
            <person name="Wu L."/>
            <person name="Ma J."/>
        </authorList>
    </citation>
    <scope>NUCLEOTIDE SEQUENCE [LARGE SCALE GENOMIC DNA]</scope>
    <source>
        <strain evidence="7">CGMCC 1.10363</strain>
    </source>
</reference>
<keyword evidence="3" id="KW-0520">NAD</keyword>
<organism evidence="6 7">
    <name type="scientific">Gryllotalpicola reticulitermitis</name>
    <dbReference type="NCBI Taxonomy" id="1184153"/>
    <lineage>
        <taxon>Bacteria</taxon>
        <taxon>Bacillati</taxon>
        <taxon>Actinomycetota</taxon>
        <taxon>Actinomycetes</taxon>
        <taxon>Micrococcales</taxon>
        <taxon>Microbacteriaceae</taxon>
        <taxon>Gryllotalpicola</taxon>
    </lineage>
</organism>
<dbReference type="InterPro" id="IPR026591">
    <property type="entry name" value="Sirtuin_cat_small_dom_sf"/>
</dbReference>
<sequence length="294" mass="30665">MAVGARAIVDPQTAGHVADPALVDGALLERALAALSGRTVTAVTGAGVSTDSGIPDYRGAGAPKRNPMTIEQFLSSSRSQKRYWAGSHLGYGAFNAAMPNAGHLALAGLEAAGVVNGVVTQNVDGLHVRAGSRRVVPLHGSMDRVICVRCGQVFARPEIAARIDAANPWLAKPESVVINPDGDAEVADVDDFVVPECTVCGGLLKPDVVFFGEFVPVDRFDEAKALIAGAQALLIAGSSLVVNTGIRLVEQARRRRLPIVVINRGVTKADDRATLKIDGGTSEYLSAIAARLES</sequence>
<dbReference type="EC" id="2.3.1.286" evidence="1"/>
<gene>
    <name evidence="6" type="ORF">ACFOYW_15085</name>
</gene>
<dbReference type="InterPro" id="IPR003000">
    <property type="entry name" value="Sirtuin"/>
</dbReference>
<feature type="binding site" evidence="4">
    <location>
        <position position="197"/>
    </location>
    <ligand>
        <name>Zn(2+)</name>
        <dbReference type="ChEBI" id="CHEBI:29105"/>
    </ligand>
</feature>
<feature type="active site" description="Proton acceptor" evidence="4">
    <location>
        <position position="139"/>
    </location>
</feature>
<feature type="binding site" evidence="4">
    <location>
        <position position="150"/>
    </location>
    <ligand>
        <name>Zn(2+)</name>
        <dbReference type="ChEBI" id="CHEBI:29105"/>
    </ligand>
</feature>
<dbReference type="RefSeq" id="WP_390230637.1">
    <property type="nucleotide sequence ID" value="NZ_JBHSCN010000006.1"/>
</dbReference>
<protein>
    <recommendedName>
        <fullName evidence="1">protein acetyllysine N-acetyltransferase</fullName>
        <ecNumber evidence="1">2.3.1.286</ecNumber>
    </recommendedName>
</protein>
<keyword evidence="4" id="KW-0862">Zinc</keyword>
<evidence type="ECO:0000256" key="4">
    <source>
        <dbReference type="PROSITE-ProRule" id="PRU00236"/>
    </source>
</evidence>
<evidence type="ECO:0000256" key="3">
    <source>
        <dbReference type="ARBA" id="ARBA00023027"/>
    </source>
</evidence>
<comment type="caution">
    <text evidence="6">The sequence shown here is derived from an EMBL/GenBank/DDBJ whole genome shotgun (WGS) entry which is preliminary data.</text>
</comment>
<evidence type="ECO:0000313" key="7">
    <source>
        <dbReference type="Proteomes" id="UP001595900"/>
    </source>
</evidence>
<keyword evidence="6" id="KW-0012">Acyltransferase</keyword>
<feature type="domain" description="Deacetylase sirtuin-type" evidence="5">
    <location>
        <begin position="20"/>
        <end position="294"/>
    </location>
</feature>
<evidence type="ECO:0000259" key="5">
    <source>
        <dbReference type="PROSITE" id="PS50305"/>
    </source>
</evidence>
<dbReference type="EMBL" id="JBHSCN010000006">
    <property type="protein sequence ID" value="MFC4244697.1"/>
    <property type="molecule type" value="Genomic_DNA"/>
</dbReference>
<evidence type="ECO:0000256" key="1">
    <source>
        <dbReference type="ARBA" id="ARBA00012928"/>
    </source>
</evidence>
<feature type="binding site" evidence="4">
    <location>
        <position position="147"/>
    </location>
    <ligand>
        <name>Zn(2+)</name>
        <dbReference type="ChEBI" id="CHEBI:29105"/>
    </ligand>
</feature>
<keyword evidence="2 6" id="KW-0808">Transferase</keyword>
<dbReference type="Pfam" id="PF02146">
    <property type="entry name" value="SIR2"/>
    <property type="match status" value="1"/>
</dbReference>
<name>A0ABV8Q9R1_9MICO</name>
<evidence type="ECO:0000313" key="6">
    <source>
        <dbReference type="EMBL" id="MFC4244697.1"/>
    </source>
</evidence>
<dbReference type="GO" id="GO:0034979">
    <property type="term" value="F:NAD-dependent protein lysine deacetylase activity"/>
    <property type="evidence" value="ECO:0007669"/>
    <property type="project" value="UniProtKB-EC"/>
</dbReference>
<accession>A0ABV8Q9R1</accession>